<dbReference type="Pfam" id="PF09557">
    <property type="entry name" value="DUF2382"/>
    <property type="match status" value="1"/>
</dbReference>
<proteinExistence type="predicted"/>
<comment type="caution">
    <text evidence="2">The sequence shown here is derived from an EMBL/GenBank/DDBJ whole genome shotgun (WGS) entry which is preliminary data.</text>
</comment>
<dbReference type="PANTHER" id="PTHR38463">
    <property type="entry name" value="STRESS RESPONSE PROTEIN YSNF"/>
    <property type="match status" value="1"/>
</dbReference>
<gene>
    <name evidence="2" type="ORF">NK662_06045</name>
</gene>
<feature type="domain" description="DUF2382" evidence="1">
    <location>
        <begin position="22"/>
        <end position="127"/>
    </location>
</feature>
<dbReference type="InterPro" id="IPR052967">
    <property type="entry name" value="Stress_Response_Assoc"/>
</dbReference>
<dbReference type="RefSeq" id="WP_254757998.1">
    <property type="nucleotide sequence ID" value="NZ_JANCLT010000002.1"/>
</dbReference>
<dbReference type="NCBIfam" id="TIGR02271">
    <property type="entry name" value="YsnF/AvaK domain"/>
    <property type="match status" value="1"/>
</dbReference>
<dbReference type="InterPro" id="IPR019060">
    <property type="entry name" value="DUF2382"/>
</dbReference>
<reference evidence="2" key="1">
    <citation type="submission" date="2022-07" db="EMBL/GenBank/DDBJ databases">
        <authorList>
            <person name="Li W.-J."/>
            <person name="Deng Q.-Q."/>
        </authorList>
    </citation>
    <scope>NUCLEOTIDE SEQUENCE</scope>
    <source>
        <strain evidence="2">SYSU M60031</strain>
    </source>
</reference>
<evidence type="ECO:0000259" key="1">
    <source>
        <dbReference type="Pfam" id="PF09557"/>
    </source>
</evidence>
<evidence type="ECO:0000313" key="2">
    <source>
        <dbReference type="EMBL" id="MCP8968100.1"/>
    </source>
</evidence>
<dbReference type="Proteomes" id="UP001156102">
    <property type="component" value="Unassembled WGS sequence"/>
</dbReference>
<dbReference type="EMBL" id="JANCLT010000002">
    <property type="protein sequence ID" value="MCP8968100.1"/>
    <property type="molecule type" value="Genomic_DNA"/>
</dbReference>
<organism evidence="2 3">
    <name type="scientific">Ectobacillus ponti</name>
    <dbReference type="NCBI Taxonomy" id="2961894"/>
    <lineage>
        <taxon>Bacteria</taxon>
        <taxon>Bacillati</taxon>
        <taxon>Bacillota</taxon>
        <taxon>Bacilli</taxon>
        <taxon>Bacillales</taxon>
        <taxon>Bacillaceae</taxon>
        <taxon>Ectobacillus</taxon>
    </lineage>
</organism>
<accession>A0AA41X848</accession>
<keyword evidence="3" id="KW-1185">Reference proteome</keyword>
<dbReference type="PANTHER" id="PTHR38463:SF1">
    <property type="entry name" value="STRESS RESPONSE PROTEIN YSNF"/>
    <property type="match status" value="1"/>
</dbReference>
<sequence length="151" mass="17324">MSDLFERDGEREDIHVADDGKLQLRQEELDVSKTRVRTGEVILSKEIVEEPKVMDVPVMHEEVVIERRTMHEPSDEPISEDDTIHIPVSQETVSVGKHTVVTEEVAAYKREIAETQRIEETVKREEAYIETEGDPHIVRNSAHIDGDESIR</sequence>
<dbReference type="AlphaFoldDB" id="A0AA41X848"/>
<protein>
    <submittedName>
        <fullName evidence="2">YsnF/AvaK domain-containing protein</fullName>
    </submittedName>
</protein>
<name>A0AA41X848_9BACI</name>
<evidence type="ECO:0000313" key="3">
    <source>
        <dbReference type="Proteomes" id="UP001156102"/>
    </source>
</evidence>